<dbReference type="InterPro" id="IPR022627">
    <property type="entry name" value="DUF3502"/>
</dbReference>
<feature type="signal peptide" evidence="1">
    <location>
        <begin position="1"/>
        <end position="21"/>
    </location>
</feature>
<evidence type="ECO:0000313" key="4">
    <source>
        <dbReference type="Proteomes" id="UP001597180"/>
    </source>
</evidence>
<proteinExistence type="predicted"/>
<protein>
    <submittedName>
        <fullName evidence="3">ABC transporter substrate-binding protein</fullName>
    </submittedName>
</protein>
<evidence type="ECO:0000313" key="3">
    <source>
        <dbReference type="EMBL" id="MFD1222845.1"/>
    </source>
</evidence>
<dbReference type="RefSeq" id="WP_079913168.1">
    <property type="nucleotide sequence ID" value="NZ_BAABJG010000015.1"/>
</dbReference>
<evidence type="ECO:0000259" key="2">
    <source>
        <dbReference type="Pfam" id="PF12010"/>
    </source>
</evidence>
<dbReference type="EMBL" id="JBHTLU010000031">
    <property type="protein sequence ID" value="MFD1222845.1"/>
    <property type="molecule type" value="Genomic_DNA"/>
</dbReference>
<organism evidence="3 4">
    <name type="scientific">Paenibacillus vulneris</name>
    <dbReference type="NCBI Taxonomy" id="1133364"/>
    <lineage>
        <taxon>Bacteria</taxon>
        <taxon>Bacillati</taxon>
        <taxon>Bacillota</taxon>
        <taxon>Bacilli</taxon>
        <taxon>Bacillales</taxon>
        <taxon>Paenibacillaceae</taxon>
        <taxon>Paenibacillus</taxon>
    </lineage>
</organism>
<keyword evidence="4" id="KW-1185">Reference proteome</keyword>
<dbReference type="InterPro" id="IPR006059">
    <property type="entry name" value="SBP"/>
</dbReference>
<feature type="chain" id="PRO_5047344288" evidence="1">
    <location>
        <begin position="22"/>
        <end position="498"/>
    </location>
</feature>
<dbReference type="PROSITE" id="PS51257">
    <property type="entry name" value="PROKAR_LIPOPROTEIN"/>
    <property type="match status" value="1"/>
</dbReference>
<dbReference type="PANTHER" id="PTHR43649">
    <property type="entry name" value="ARABINOSE-BINDING PROTEIN-RELATED"/>
    <property type="match status" value="1"/>
</dbReference>
<sequence>MRKRFTAASGLVIGSMLFLSACGGNNGGGASGGNASNKKLPELNIAYPIFGSVPKDLPVVQDSINKIAQQKINATVKLTPISFGNWEQQVNLMLSSNEKLDLMVVTSSLYSSLVAKGQIIALDKLLEAQGQGIKQSMDPAYLNAVKIGGSTYAVPTIRDFAASQGLTMRKDLVEKYQIDVSKIHTLDDVEAALKLIKEKEPDLTPLVPGNIGRTMLDSYRWFDMLGDSMGVLPNYDNNLKVVNLYETQEYAQFVQKMRSWYTSGLILKDAATNKTSQFDLLKSNRGFAYFSNMKPGFEEQESKSSGVPVVTANLVKPVSTTTNVTSIMWGVPVNSKMPEKAMEFLNLMYTDKDIVNLFDWGVADKHYVVKSGNVIDFPQGVDAKTSGYSLNMGYLFGNQFLSYVFNGEDPNIWKKMDDFNKSAIKSKALGFTFDATSVKTEYAAVSNVITQYKLPLETGSVDPDKILPEFISKLKSAGIDKIIAEKQKQLDEWAKGNK</sequence>
<dbReference type="PANTHER" id="PTHR43649:SF17">
    <property type="entry name" value="ABC TRANSPORTER SOLUTE BINDING PROTEIN-SUGAR TRANSPORT"/>
    <property type="match status" value="1"/>
</dbReference>
<dbReference type="SUPFAM" id="SSF53850">
    <property type="entry name" value="Periplasmic binding protein-like II"/>
    <property type="match status" value="1"/>
</dbReference>
<dbReference type="Gene3D" id="3.40.190.10">
    <property type="entry name" value="Periplasmic binding protein-like II"/>
    <property type="match status" value="2"/>
</dbReference>
<dbReference type="InterPro" id="IPR050490">
    <property type="entry name" value="Bact_solute-bd_prot1"/>
</dbReference>
<reference evidence="4" key="1">
    <citation type="journal article" date="2019" name="Int. J. Syst. Evol. Microbiol.">
        <title>The Global Catalogue of Microorganisms (GCM) 10K type strain sequencing project: providing services to taxonomists for standard genome sequencing and annotation.</title>
        <authorList>
            <consortium name="The Broad Institute Genomics Platform"/>
            <consortium name="The Broad Institute Genome Sequencing Center for Infectious Disease"/>
            <person name="Wu L."/>
            <person name="Ma J."/>
        </authorList>
    </citation>
    <scope>NUCLEOTIDE SEQUENCE [LARGE SCALE GENOMIC DNA]</scope>
    <source>
        <strain evidence="4">CCUG 53270</strain>
    </source>
</reference>
<feature type="domain" description="DUF3502" evidence="2">
    <location>
        <begin position="428"/>
        <end position="495"/>
    </location>
</feature>
<keyword evidence="1" id="KW-0732">Signal</keyword>
<dbReference type="Pfam" id="PF12010">
    <property type="entry name" value="DUF3502"/>
    <property type="match status" value="1"/>
</dbReference>
<gene>
    <name evidence="3" type="ORF">ACFQ4B_22265</name>
</gene>
<accession>A0ABW3UPZ8</accession>
<name>A0ABW3UPZ8_9BACL</name>
<dbReference type="Pfam" id="PF01547">
    <property type="entry name" value="SBP_bac_1"/>
    <property type="match status" value="1"/>
</dbReference>
<dbReference type="Proteomes" id="UP001597180">
    <property type="component" value="Unassembled WGS sequence"/>
</dbReference>
<comment type="caution">
    <text evidence="3">The sequence shown here is derived from an EMBL/GenBank/DDBJ whole genome shotgun (WGS) entry which is preliminary data.</text>
</comment>
<evidence type="ECO:0000256" key="1">
    <source>
        <dbReference type="SAM" id="SignalP"/>
    </source>
</evidence>